<evidence type="ECO:0000313" key="5">
    <source>
        <dbReference type="EMBL" id="ESQ47248.1"/>
    </source>
</evidence>
<keyword evidence="2" id="KW-0446">Lipid-binding</keyword>
<sequence length="102" mass="11008">MKFTTFVLITFVIVTVSCPFPVKATAVGRLGELAPSCVSMELLPCLPAISMGGEPTKDCCDNLKEQKQCLCGYIKNPDYSLFVTSPNARKIIDACKVPVTSC</sequence>
<proteinExistence type="predicted"/>
<dbReference type="GO" id="GO:0006869">
    <property type="term" value="P:lipid transport"/>
    <property type="evidence" value="ECO:0007669"/>
    <property type="project" value="InterPro"/>
</dbReference>
<dbReference type="PANTHER" id="PTHR33214:SF82">
    <property type="entry name" value="BIFUNCTIONAL INHIBITOR_LIPID-TRANSFER PROTEIN_SEED STORAGE 2S ALBUMIN SUPERFAMILY PROTEIN"/>
    <property type="match status" value="1"/>
</dbReference>
<dbReference type="KEGG" id="eus:EUTSA_v10028000mg"/>
<dbReference type="SUPFAM" id="SSF47699">
    <property type="entry name" value="Bifunctional inhibitor/lipid-transfer protein/seed storage 2S albumin"/>
    <property type="match status" value="1"/>
</dbReference>
<dbReference type="InterPro" id="IPR036312">
    <property type="entry name" value="Bifun_inhib/LTP/seed_sf"/>
</dbReference>
<organism evidence="5 6">
    <name type="scientific">Eutrema salsugineum</name>
    <name type="common">Saltwater cress</name>
    <name type="synonym">Sisymbrium salsugineum</name>
    <dbReference type="NCBI Taxonomy" id="72664"/>
    <lineage>
        <taxon>Eukaryota</taxon>
        <taxon>Viridiplantae</taxon>
        <taxon>Streptophyta</taxon>
        <taxon>Embryophyta</taxon>
        <taxon>Tracheophyta</taxon>
        <taxon>Spermatophyta</taxon>
        <taxon>Magnoliopsida</taxon>
        <taxon>eudicotyledons</taxon>
        <taxon>Gunneridae</taxon>
        <taxon>Pentapetalae</taxon>
        <taxon>rosids</taxon>
        <taxon>malvids</taxon>
        <taxon>Brassicales</taxon>
        <taxon>Brassicaceae</taxon>
        <taxon>Eutremeae</taxon>
        <taxon>Eutrema</taxon>
    </lineage>
</organism>
<feature type="chain" id="PRO_5004722385" description="Bifunctional inhibitor/plant lipid transfer protein/seed storage helical domain-containing protein" evidence="3">
    <location>
        <begin position="25"/>
        <end position="102"/>
    </location>
</feature>
<accession>V4M4N6</accession>
<dbReference type="STRING" id="72664.V4M4N6"/>
<keyword evidence="3" id="KW-0732">Signal</keyword>
<reference evidence="5 6" key="1">
    <citation type="journal article" date="2013" name="Front. Plant Sci.">
        <title>The Reference Genome of the Halophytic Plant Eutrema salsugineum.</title>
        <authorList>
            <person name="Yang R."/>
            <person name="Jarvis D.E."/>
            <person name="Chen H."/>
            <person name="Beilstein M.A."/>
            <person name="Grimwood J."/>
            <person name="Jenkins J."/>
            <person name="Shu S."/>
            <person name="Prochnik S."/>
            <person name="Xin M."/>
            <person name="Ma C."/>
            <person name="Schmutz J."/>
            <person name="Wing R.A."/>
            <person name="Mitchell-Olds T."/>
            <person name="Schumaker K.S."/>
            <person name="Wang X."/>
        </authorList>
    </citation>
    <scope>NUCLEOTIDE SEQUENCE [LARGE SCALE GENOMIC DNA]</scope>
</reference>
<keyword evidence="1" id="KW-0813">Transport</keyword>
<dbReference type="SMART" id="SM00499">
    <property type="entry name" value="AAI"/>
    <property type="match status" value="1"/>
</dbReference>
<dbReference type="InterPro" id="IPR033872">
    <property type="entry name" value="nsLTP2"/>
</dbReference>
<dbReference type="OMA" id="VCHIRIP"/>
<dbReference type="PROSITE" id="PS51257">
    <property type="entry name" value="PROKAR_LIPOPROTEIN"/>
    <property type="match status" value="1"/>
</dbReference>
<feature type="signal peptide" evidence="3">
    <location>
        <begin position="1"/>
        <end position="24"/>
    </location>
</feature>
<dbReference type="Gene3D" id="1.10.110.10">
    <property type="entry name" value="Plant lipid-transfer and hydrophobic proteins"/>
    <property type="match status" value="1"/>
</dbReference>
<dbReference type="Gramene" id="ESQ47248">
    <property type="protein sequence ID" value="ESQ47248"/>
    <property type="gene ID" value="EUTSA_v10028000mg"/>
</dbReference>
<dbReference type="Proteomes" id="UP000030689">
    <property type="component" value="Unassembled WGS sequence"/>
</dbReference>
<evidence type="ECO:0000313" key="6">
    <source>
        <dbReference type="Proteomes" id="UP000030689"/>
    </source>
</evidence>
<dbReference type="AlphaFoldDB" id="V4M4N6"/>
<dbReference type="GO" id="GO:0008289">
    <property type="term" value="F:lipid binding"/>
    <property type="evidence" value="ECO:0007669"/>
    <property type="project" value="UniProtKB-KW"/>
</dbReference>
<keyword evidence="6" id="KW-1185">Reference proteome</keyword>
<dbReference type="OrthoDB" id="665742at2759"/>
<gene>
    <name evidence="5" type="ORF">EUTSA_v10028000mg</name>
</gene>
<feature type="domain" description="Bifunctional inhibitor/plant lipid transfer protein/seed storage helical" evidence="4">
    <location>
        <begin position="37"/>
        <end position="102"/>
    </location>
</feature>
<dbReference type="CDD" id="cd01959">
    <property type="entry name" value="nsLTP2"/>
    <property type="match status" value="1"/>
</dbReference>
<protein>
    <recommendedName>
        <fullName evidence="4">Bifunctional inhibitor/plant lipid transfer protein/seed storage helical domain-containing protein</fullName>
    </recommendedName>
</protein>
<name>V4M4N6_EUTSA</name>
<dbReference type="PANTHER" id="PTHR33214">
    <property type="entry name" value="BIFUNCTIONAL INHIBITOR/LIPID-TRANSFER PROTEIN/SEED STORAGE 2S ALBUMIN SUPERFAMILY PROTEIN"/>
    <property type="match status" value="1"/>
</dbReference>
<dbReference type="Pfam" id="PF00234">
    <property type="entry name" value="Tryp_alpha_amyl"/>
    <property type="match status" value="1"/>
</dbReference>
<dbReference type="EMBL" id="KI517416">
    <property type="protein sequence ID" value="ESQ47248.1"/>
    <property type="molecule type" value="Genomic_DNA"/>
</dbReference>
<evidence type="ECO:0000256" key="3">
    <source>
        <dbReference type="SAM" id="SignalP"/>
    </source>
</evidence>
<evidence type="ECO:0000259" key="4">
    <source>
        <dbReference type="SMART" id="SM00499"/>
    </source>
</evidence>
<evidence type="ECO:0000256" key="2">
    <source>
        <dbReference type="ARBA" id="ARBA00023121"/>
    </source>
</evidence>
<dbReference type="InterPro" id="IPR016140">
    <property type="entry name" value="Bifunc_inhib/LTP/seed_store"/>
</dbReference>
<evidence type="ECO:0000256" key="1">
    <source>
        <dbReference type="ARBA" id="ARBA00022448"/>
    </source>
</evidence>